<accession>A0AAV2W0C5</accession>
<gene>
    <name evidence="7" type="ORF">VIBNISOn1_p0090</name>
</gene>
<feature type="domain" description="VWFA" evidence="6">
    <location>
        <begin position="315"/>
        <end position="480"/>
    </location>
</feature>
<dbReference type="CDD" id="cd00198">
    <property type="entry name" value="vWFA"/>
    <property type="match status" value="1"/>
</dbReference>
<dbReference type="Proteomes" id="UP000018211">
    <property type="component" value="Unassembled WGS sequence"/>
</dbReference>
<dbReference type="EMBL" id="CAOF01000200">
    <property type="protein sequence ID" value="CCO50253.1"/>
    <property type="molecule type" value="Genomic_DNA"/>
</dbReference>
<comment type="caution">
    <text evidence="7">The sequence shown here is derived from an EMBL/GenBank/DDBJ whole genome shotgun (WGS) entry which is preliminary data.</text>
</comment>
<dbReference type="Pfam" id="PF18884">
    <property type="entry name" value="TSP3_bac"/>
    <property type="match status" value="4"/>
</dbReference>
<sequence length="1083" mass="117429">MLMQRKILAIAISSVILSACGGGSGDTSDTNKTVSPPDPVEKVSAEIQSKFGAIPGKVDTDGDELPDDFEITLLYPFGKPDLSDTDGNGVSDANEDHDSDGLINLIEFEHGTNPLDSDSDKDGLSDQFEIEQFGTDPLIVDTDKDGLSDKEEYDLGLDPLTVSALENLVTSTGIPGELRVSLTGDAYLAKHVKIFELGLPNNLQPPGLVGKPYEIHLDDEKVQSMFKAHVSFPYDESVDPNNLGIFTFDEVKELWVPADTSERQIVVDEASKVVSLELEHFSKYGLFDKQAWESYYSNIPNVCEPADSNNVRPLELAFVLDSSGSMRWSDPDNIRIVGSKHLVDRLKEVDRGAVIDFDSTAQLLQSLTDNKAVIKSALDLIDASGGTDIGDGVSKALEEFANARSASDWAVVLLTDGSGSYNHALTTELVQKNIRVLGITMGSGANQSLIRDISDSTYGIYQHVNTADELIEVFERFSTISGDTLADTDQDGLTDCQEIQGIRVANSTDTFFTDPNNPDTDGDGLLDGIEVGERVSLTENASLSPTQPAALLGSRKGYQTLSNGTFEGSYHKMISNPTIPDTDGDGLNDARELDGEADPLIVDSDGDGVLDGAEGFFETSFVNVDTDSDVIEDSLEIAHQHYGLLSSSYAYILELDPTNERLAQAGFTLSNEKIAKSLGYRTELISTSKFPFVDFNTYQNTIVIPNGEPSTWNIAQDYQLSLGSLLFQQGLLTKLEFTKGLIVGLEVEGDDFMAPNSTAALMGGLVSGFLVVGDVRDALINASQADFGEALLNLVAMVPGKGDAINVAKVPAFVHSFIRRFPKKRAAVLSLIAKSPFLPDDYKRAALVAELGMVADVFLSNEEQDSPASGIRSTASSSNSSLTASNLLKLLSGTKPKTLENLAQLVKNGKVSTMKIRSEASQYGAVNGYFNNATINGVKRARGRLGEFYTEYMALNHLYPNSRTFESMNLSKVYSTSVPSKKMPQGSVRYIDVAIETADNRTIGLESKVGQIRNSKFVRNQIEKDCEIINQPVNGQDILDEIEWHFYPSAVSNSIGFPAALTDMFDCPKFPNGKKIKPVIHLP</sequence>
<dbReference type="PANTHER" id="PTHR37467:SF1">
    <property type="entry name" value="EXPORTED CALCIUM-BINDING GLYCOPROTEIN"/>
    <property type="match status" value="1"/>
</dbReference>
<evidence type="ECO:0000256" key="5">
    <source>
        <dbReference type="SAM" id="SignalP"/>
    </source>
</evidence>
<name>A0AAV2W0C5_9VIBR</name>
<dbReference type="InterPro" id="IPR018247">
    <property type="entry name" value="EF_Hand_1_Ca_BS"/>
</dbReference>
<evidence type="ECO:0000313" key="7">
    <source>
        <dbReference type="EMBL" id="CCO50253.1"/>
    </source>
</evidence>
<evidence type="ECO:0000256" key="4">
    <source>
        <dbReference type="ARBA" id="ARBA00022837"/>
    </source>
</evidence>
<dbReference type="Gene3D" id="4.10.1080.10">
    <property type="entry name" value="TSP type-3 repeat"/>
    <property type="match status" value="2"/>
</dbReference>
<evidence type="ECO:0000259" key="6">
    <source>
        <dbReference type="PROSITE" id="PS50234"/>
    </source>
</evidence>
<feature type="chain" id="PRO_5043808339" description="VWFA domain-containing protein" evidence="5">
    <location>
        <begin position="22"/>
        <end position="1083"/>
    </location>
</feature>
<keyword evidence="4" id="KW-0106">Calcium</keyword>
<comment type="subcellular location">
    <subcellularLocation>
        <location evidence="1">Secreted</location>
    </subcellularLocation>
</comment>
<proteinExistence type="predicted"/>
<dbReference type="GO" id="GO:0005509">
    <property type="term" value="F:calcium ion binding"/>
    <property type="evidence" value="ECO:0007669"/>
    <property type="project" value="InterPro"/>
</dbReference>
<keyword evidence="3 5" id="KW-0732">Signal</keyword>
<evidence type="ECO:0000256" key="1">
    <source>
        <dbReference type="ARBA" id="ARBA00004613"/>
    </source>
</evidence>
<dbReference type="SMART" id="SM00327">
    <property type="entry name" value="VWA"/>
    <property type="match status" value="1"/>
</dbReference>
<dbReference type="InterPro" id="IPR036465">
    <property type="entry name" value="vWFA_dom_sf"/>
</dbReference>
<dbReference type="PANTHER" id="PTHR37467">
    <property type="entry name" value="EXPORTED CALCIUM-BINDING GLYCOPROTEIN-RELATED"/>
    <property type="match status" value="1"/>
</dbReference>
<dbReference type="InterPro" id="IPR002035">
    <property type="entry name" value="VWF_A"/>
</dbReference>
<dbReference type="AlphaFoldDB" id="A0AAV2W0C5"/>
<dbReference type="Pfam" id="PF13519">
    <property type="entry name" value="VWA_2"/>
    <property type="match status" value="1"/>
</dbReference>
<evidence type="ECO:0000313" key="8">
    <source>
        <dbReference type="Proteomes" id="UP000018211"/>
    </source>
</evidence>
<dbReference type="SUPFAM" id="SSF53300">
    <property type="entry name" value="vWA-like"/>
    <property type="match status" value="1"/>
</dbReference>
<dbReference type="InterPro" id="IPR028974">
    <property type="entry name" value="TSP_type-3_rpt"/>
</dbReference>
<evidence type="ECO:0000256" key="2">
    <source>
        <dbReference type="ARBA" id="ARBA00022525"/>
    </source>
</evidence>
<dbReference type="SUPFAM" id="SSF103647">
    <property type="entry name" value="TSP type-3 repeat"/>
    <property type="match status" value="2"/>
</dbReference>
<dbReference type="PROSITE" id="PS00018">
    <property type="entry name" value="EF_HAND_1"/>
    <property type="match status" value="2"/>
</dbReference>
<dbReference type="CDD" id="cd20742">
    <property type="entry name" value="FIX_vWA-like"/>
    <property type="match status" value="1"/>
</dbReference>
<keyword evidence="2" id="KW-0964">Secreted</keyword>
<protein>
    <recommendedName>
        <fullName evidence="6">VWFA domain-containing protein</fullName>
    </recommendedName>
</protein>
<dbReference type="InterPro" id="IPR053180">
    <property type="entry name" value="Ca-binding_acidic-repeat"/>
</dbReference>
<feature type="signal peptide" evidence="5">
    <location>
        <begin position="1"/>
        <end position="21"/>
    </location>
</feature>
<dbReference type="PROSITE" id="PS50234">
    <property type="entry name" value="VWFA"/>
    <property type="match status" value="1"/>
</dbReference>
<evidence type="ECO:0000256" key="3">
    <source>
        <dbReference type="ARBA" id="ARBA00022729"/>
    </source>
</evidence>
<organism evidence="7 8">
    <name type="scientific">Vibrio nigripulchritudo SOn1</name>
    <dbReference type="NCBI Taxonomy" id="1238450"/>
    <lineage>
        <taxon>Bacteria</taxon>
        <taxon>Pseudomonadati</taxon>
        <taxon>Pseudomonadota</taxon>
        <taxon>Gammaproteobacteria</taxon>
        <taxon>Vibrionales</taxon>
        <taxon>Vibrionaceae</taxon>
        <taxon>Vibrio</taxon>
    </lineage>
</organism>
<reference evidence="7 8" key="1">
    <citation type="journal article" date="2013" name="ISME J.">
        <title>Comparative genomics of pathogenic lineages of Vibrio nigripulchritudo identifies virulence-associated traits.</title>
        <authorList>
            <person name="Goudenege D."/>
            <person name="Labreuche Y."/>
            <person name="Krin E."/>
            <person name="Ansquer D."/>
            <person name="Mangenot S."/>
            <person name="Calteau A."/>
            <person name="Medigue C."/>
            <person name="Mazel D."/>
            <person name="Polz M.F."/>
            <person name="Le Roux F."/>
        </authorList>
    </citation>
    <scope>NUCLEOTIDE SEQUENCE [LARGE SCALE GENOMIC DNA]</scope>
    <source>
        <strain evidence="7 8">SOn1</strain>
    </source>
</reference>
<dbReference type="Gene3D" id="3.40.50.410">
    <property type="entry name" value="von Willebrand factor, type A domain"/>
    <property type="match status" value="1"/>
</dbReference>
<dbReference type="InterPro" id="IPR059100">
    <property type="entry name" value="TSP3_bac"/>
</dbReference>
<dbReference type="PROSITE" id="PS51257">
    <property type="entry name" value="PROKAR_LIPOPROTEIN"/>
    <property type="match status" value="1"/>
</dbReference>